<dbReference type="Pfam" id="PF02205">
    <property type="entry name" value="WH2"/>
    <property type="match status" value="1"/>
</dbReference>
<evidence type="ECO:0000259" key="4">
    <source>
        <dbReference type="PROSITE" id="PS51082"/>
    </source>
</evidence>
<feature type="compositionally biased region" description="Low complexity" evidence="2">
    <location>
        <begin position="368"/>
        <end position="383"/>
    </location>
</feature>
<dbReference type="EMBL" id="KV454002">
    <property type="protein sequence ID" value="ODQ48006.1"/>
    <property type="molecule type" value="Genomic_DNA"/>
</dbReference>
<feature type="compositionally biased region" description="Pro residues" evidence="2">
    <location>
        <begin position="422"/>
        <end position="448"/>
    </location>
</feature>
<dbReference type="GO" id="GO:0140224">
    <property type="term" value="C:SLAC complex"/>
    <property type="evidence" value="ECO:0007669"/>
    <property type="project" value="EnsemblFungi"/>
</dbReference>
<dbReference type="RefSeq" id="XP_019019119.1">
    <property type="nucleotide sequence ID" value="XM_019160997.1"/>
</dbReference>
<evidence type="ECO:0000256" key="1">
    <source>
        <dbReference type="ARBA" id="ARBA00022553"/>
    </source>
</evidence>
<feature type="compositionally biased region" description="Low complexity" evidence="2">
    <location>
        <begin position="289"/>
        <end position="301"/>
    </location>
</feature>
<accession>A0A1E3NPQ5</accession>
<dbReference type="SUPFAM" id="SSF50729">
    <property type="entry name" value="PH domain-like"/>
    <property type="match status" value="1"/>
</dbReference>
<feature type="domain" description="WH2" evidence="4">
    <location>
        <begin position="560"/>
        <end position="579"/>
    </location>
</feature>
<dbReference type="SMART" id="SM00461">
    <property type="entry name" value="WH1"/>
    <property type="match status" value="1"/>
</dbReference>
<feature type="compositionally biased region" description="Pro residues" evidence="2">
    <location>
        <begin position="399"/>
        <end position="413"/>
    </location>
</feature>
<evidence type="ECO:0000313" key="6">
    <source>
        <dbReference type="Proteomes" id="UP000094455"/>
    </source>
</evidence>
<feature type="region of interest" description="Disordered" evidence="2">
    <location>
        <begin position="222"/>
        <end position="564"/>
    </location>
</feature>
<dbReference type="InterPro" id="IPR003124">
    <property type="entry name" value="WH2_dom"/>
</dbReference>
<feature type="compositionally biased region" description="Low complexity" evidence="2">
    <location>
        <begin position="465"/>
        <end position="506"/>
    </location>
</feature>
<dbReference type="SMART" id="SM00246">
    <property type="entry name" value="WH2"/>
    <property type="match status" value="1"/>
</dbReference>
<keyword evidence="6" id="KW-1185">Reference proteome</keyword>
<gene>
    <name evidence="5" type="ORF">PICMEDRAFT_15858</name>
</gene>
<feature type="region of interest" description="Disordered" evidence="2">
    <location>
        <begin position="127"/>
        <end position="166"/>
    </location>
</feature>
<proteinExistence type="predicted"/>
<feature type="domain" description="WH1" evidence="3">
    <location>
        <begin position="16"/>
        <end position="127"/>
    </location>
</feature>
<dbReference type="GO" id="GO:0071933">
    <property type="term" value="F:Arp2/3 complex binding"/>
    <property type="evidence" value="ECO:0007669"/>
    <property type="project" value="EnsemblFungi"/>
</dbReference>
<dbReference type="GO" id="GO:0030041">
    <property type="term" value="P:actin filament polymerization"/>
    <property type="evidence" value="ECO:0007669"/>
    <property type="project" value="EnsemblFungi"/>
</dbReference>
<feature type="compositionally biased region" description="Low complexity" evidence="2">
    <location>
        <begin position="517"/>
        <end position="530"/>
    </location>
</feature>
<dbReference type="GO" id="GO:0032233">
    <property type="term" value="P:positive regulation of actin filament bundle assembly"/>
    <property type="evidence" value="ECO:0007669"/>
    <property type="project" value="EnsemblFungi"/>
</dbReference>
<feature type="compositionally biased region" description="Basic and acidic residues" evidence="2">
    <location>
        <begin position="139"/>
        <end position="148"/>
    </location>
</feature>
<feature type="compositionally biased region" description="Polar residues" evidence="2">
    <location>
        <begin position="309"/>
        <end position="322"/>
    </location>
</feature>
<keyword evidence="1" id="KW-0597">Phosphoprotein</keyword>
<feature type="region of interest" description="Disordered" evidence="2">
    <location>
        <begin position="625"/>
        <end position="644"/>
    </location>
</feature>
<dbReference type="PROSITE" id="PS51082">
    <property type="entry name" value="WH2"/>
    <property type="match status" value="1"/>
</dbReference>
<sequence length="644" mass="69087">MTALTSADKDKIKRVVPKSSNKIIDAAIVRLYVNYPSLEEWTWTGLTGAVVLVDDLIGHTFFFKLVDVIGNQGVLWDQELWVDFQYSQDRLFFHSFEIEDFSVGFLFEDKSEAQHFFKRVQSRHKHASKLTVQNNNAVEARKRPEETSTRGYRGQESVADGVTNGGIVNEQRMRRSKGVLYYENEPPPEWRSFYKELENMGISEDMIAENREFIKDYIAKQGGPLVGLEPPIPRRYQNQIRDGGSGSGNGTLKASRSISQSLRSRSNTVNSGNSERKKKAPPPPPPPGSASSTGTSSATASTPPPPPYSNTNDVFLSPSRQDSYPDMEEIIEQETTTPASPPPAPAQSFSSASEPRRVHNVPPPMTFPSQSQSPMQASSAPSGPGLPPRLAPPTAARPIPSPPPRNGVPPAPPARGNRCCSTPPPARNPNAPAPPPSRRGPAPPPPPSRHTNANVAPPALPPGHPGYNPYGQQQQQQSPPQQYQQYHQQPPAQAQAPPQLPPQAQEGPPPPPPPPMSSFTNPPLPSSNSSAPPPPPPPPPGFPAMADTAPPRVETTGNGDRDALLASIRGAGIGKLKKVDKSQLEKPSVLLQEARGEPVSIPAVASAPGGAPGQPASLADALAAALSTRKSKVAASDDESDGDW</sequence>
<name>A0A1E3NPQ5_9ASCO</name>
<evidence type="ECO:0000313" key="5">
    <source>
        <dbReference type="EMBL" id="ODQ48006.1"/>
    </source>
</evidence>
<dbReference type="InterPro" id="IPR000697">
    <property type="entry name" value="WH1/EVH1_dom"/>
</dbReference>
<dbReference type="GO" id="GO:0003779">
    <property type="term" value="F:actin binding"/>
    <property type="evidence" value="ECO:0007669"/>
    <property type="project" value="EnsemblFungi"/>
</dbReference>
<dbReference type="CDD" id="cd21762">
    <property type="entry name" value="WH2"/>
    <property type="match status" value="1"/>
</dbReference>
<dbReference type="GeneID" id="30177684"/>
<dbReference type="FunFam" id="2.30.29.30:FF:000281">
    <property type="entry name" value="Actin associated protein"/>
    <property type="match status" value="1"/>
</dbReference>
<feature type="compositionally biased region" description="Low complexity" evidence="2">
    <location>
        <begin position="255"/>
        <end position="266"/>
    </location>
</feature>
<dbReference type="GO" id="GO:0045010">
    <property type="term" value="P:actin nucleation"/>
    <property type="evidence" value="ECO:0007669"/>
    <property type="project" value="EnsemblFungi"/>
</dbReference>
<evidence type="ECO:0008006" key="7">
    <source>
        <dbReference type="Google" id="ProtNLM"/>
    </source>
</evidence>
<dbReference type="Proteomes" id="UP000094455">
    <property type="component" value="Unassembled WGS sequence"/>
</dbReference>
<dbReference type="AlphaFoldDB" id="A0A1E3NPQ5"/>
<dbReference type="PROSITE" id="PS50229">
    <property type="entry name" value="WH1"/>
    <property type="match status" value="1"/>
</dbReference>
<dbReference type="OrthoDB" id="8963340at2759"/>
<organism evidence="5 6">
    <name type="scientific">Pichia membranifaciens NRRL Y-2026</name>
    <dbReference type="NCBI Taxonomy" id="763406"/>
    <lineage>
        <taxon>Eukaryota</taxon>
        <taxon>Fungi</taxon>
        <taxon>Dikarya</taxon>
        <taxon>Ascomycota</taxon>
        <taxon>Saccharomycotina</taxon>
        <taxon>Pichiomycetes</taxon>
        <taxon>Pichiales</taxon>
        <taxon>Pichiaceae</taxon>
        <taxon>Pichia</taxon>
    </lineage>
</organism>
<dbReference type="GO" id="GO:0051666">
    <property type="term" value="P:actin cortical patch localization"/>
    <property type="evidence" value="ECO:0007669"/>
    <property type="project" value="EnsemblFungi"/>
</dbReference>
<dbReference type="Gene3D" id="2.30.29.30">
    <property type="entry name" value="Pleckstrin-homology domain (PH domain)/Phosphotyrosine-binding domain (PTB)"/>
    <property type="match status" value="1"/>
</dbReference>
<dbReference type="GO" id="GO:2000601">
    <property type="term" value="P:positive regulation of Arp2/3 complex-mediated actin nucleation"/>
    <property type="evidence" value="ECO:0007669"/>
    <property type="project" value="EnsemblFungi"/>
</dbReference>
<protein>
    <recommendedName>
        <fullName evidence="7">WH1 domain-containing protein</fullName>
    </recommendedName>
</protein>
<feature type="compositionally biased region" description="Pro residues" evidence="2">
    <location>
        <begin position="531"/>
        <end position="542"/>
    </location>
</feature>
<dbReference type="GO" id="GO:0030479">
    <property type="term" value="C:actin cortical patch"/>
    <property type="evidence" value="ECO:0007669"/>
    <property type="project" value="EnsemblFungi"/>
</dbReference>
<evidence type="ECO:0000259" key="3">
    <source>
        <dbReference type="PROSITE" id="PS50229"/>
    </source>
</evidence>
<dbReference type="InterPro" id="IPR011993">
    <property type="entry name" value="PH-like_dom_sf"/>
</dbReference>
<dbReference type="CDD" id="cd01205">
    <property type="entry name" value="EVH1_WASP-like"/>
    <property type="match status" value="1"/>
</dbReference>
<dbReference type="STRING" id="763406.A0A1E3NPQ5"/>
<dbReference type="Pfam" id="PF00568">
    <property type="entry name" value="WH1"/>
    <property type="match status" value="1"/>
</dbReference>
<evidence type="ECO:0000256" key="2">
    <source>
        <dbReference type="SAM" id="MobiDB-lite"/>
    </source>
</evidence>
<dbReference type="InterPro" id="IPR033927">
    <property type="entry name" value="WASPfam_EVH1"/>
</dbReference>
<feature type="compositionally biased region" description="Pro residues" evidence="2">
    <location>
        <begin position="507"/>
        <end position="516"/>
    </location>
</feature>
<reference evidence="5 6" key="1">
    <citation type="journal article" date="2016" name="Proc. Natl. Acad. Sci. U.S.A.">
        <title>Comparative genomics of biotechnologically important yeasts.</title>
        <authorList>
            <person name="Riley R."/>
            <person name="Haridas S."/>
            <person name="Wolfe K.H."/>
            <person name="Lopes M.R."/>
            <person name="Hittinger C.T."/>
            <person name="Goeker M."/>
            <person name="Salamov A.A."/>
            <person name="Wisecaver J.H."/>
            <person name="Long T.M."/>
            <person name="Calvey C.H."/>
            <person name="Aerts A.L."/>
            <person name="Barry K.W."/>
            <person name="Choi C."/>
            <person name="Clum A."/>
            <person name="Coughlan A.Y."/>
            <person name="Deshpande S."/>
            <person name="Douglass A.P."/>
            <person name="Hanson S.J."/>
            <person name="Klenk H.-P."/>
            <person name="LaButti K.M."/>
            <person name="Lapidus A."/>
            <person name="Lindquist E.A."/>
            <person name="Lipzen A.M."/>
            <person name="Meier-Kolthoff J.P."/>
            <person name="Ohm R.A."/>
            <person name="Otillar R.P."/>
            <person name="Pangilinan J.L."/>
            <person name="Peng Y."/>
            <person name="Rokas A."/>
            <person name="Rosa C.A."/>
            <person name="Scheuner C."/>
            <person name="Sibirny A.A."/>
            <person name="Slot J.C."/>
            <person name="Stielow J.B."/>
            <person name="Sun H."/>
            <person name="Kurtzman C.P."/>
            <person name="Blackwell M."/>
            <person name="Grigoriev I.V."/>
            <person name="Jeffries T.W."/>
        </authorList>
    </citation>
    <scope>NUCLEOTIDE SEQUENCE [LARGE SCALE GENOMIC DNA]</scope>
    <source>
        <strain evidence="5 6">NRRL Y-2026</strain>
    </source>
</reference>